<gene>
    <name evidence="1" type="ORF">GE061_018114</name>
</gene>
<dbReference type="AlphaFoldDB" id="A0A6A4J690"/>
<evidence type="ECO:0000313" key="2">
    <source>
        <dbReference type="Proteomes" id="UP000466442"/>
    </source>
</evidence>
<dbReference type="EMBL" id="WIXP02000008">
    <property type="protein sequence ID" value="KAF6206878.1"/>
    <property type="molecule type" value="Genomic_DNA"/>
</dbReference>
<sequence length="206" mass="22853">MSPGPQWPAVHLDAGVSALNKCCPSDRVLLVSPVSAHLDFSNASCVPVNRLPVCSRTCTFIYRPLMCEEVYGLFDNESWQVKADGLAIHGNGVEYNATDYCLEEVLTRRNISLGVHAFLCFPDHVIPTDTAAWTEKPQQAHYFFAACYFLSSAFILATLSAFALVKPSSFERLAIFFLFPLFCGQLCYGIILIFRLPLTICVLQGE</sequence>
<proteinExistence type="predicted"/>
<name>A0A6A4J690_APOLU</name>
<keyword evidence="2" id="KW-1185">Reference proteome</keyword>
<dbReference type="Proteomes" id="UP000466442">
    <property type="component" value="Unassembled WGS sequence"/>
</dbReference>
<organism evidence="1 2">
    <name type="scientific">Apolygus lucorum</name>
    <name type="common">Small green plant bug</name>
    <name type="synonym">Lygocoris lucorum</name>
    <dbReference type="NCBI Taxonomy" id="248454"/>
    <lineage>
        <taxon>Eukaryota</taxon>
        <taxon>Metazoa</taxon>
        <taxon>Ecdysozoa</taxon>
        <taxon>Arthropoda</taxon>
        <taxon>Hexapoda</taxon>
        <taxon>Insecta</taxon>
        <taxon>Pterygota</taxon>
        <taxon>Neoptera</taxon>
        <taxon>Paraneoptera</taxon>
        <taxon>Hemiptera</taxon>
        <taxon>Heteroptera</taxon>
        <taxon>Panheteroptera</taxon>
        <taxon>Cimicomorpha</taxon>
        <taxon>Miridae</taxon>
        <taxon>Mirini</taxon>
        <taxon>Apolygus</taxon>
    </lineage>
</organism>
<evidence type="ECO:0000313" key="1">
    <source>
        <dbReference type="EMBL" id="KAF6206878.1"/>
    </source>
</evidence>
<reference evidence="1" key="1">
    <citation type="journal article" date="2021" name="Mol. Ecol. Resour.">
        <title>Apolygus lucorum genome provides insights into omnivorousness and mesophyll feeding.</title>
        <authorList>
            <person name="Liu Y."/>
            <person name="Liu H."/>
            <person name="Wang H."/>
            <person name="Huang T."/>
            <person name="Liu B."/>
            <person name="Yang B."/>
            <person name="Yin L."/>
            <person name="Li B."/>
            <person name="Zhang Y."/>
            <person name="Zhang S."/>
            <person name="Jiang F."/>
            <person name="Zhang X."/>
            <person name="Ren Y."/>
            <person name="Wang B."/>
            <person name="Wang S."/>
            <person name="Lu Y."/>
            <person name="Wu K."/>
            <person name="Fan W."/>
            <person name="Wang G."/>
        </authorList>
    </citation>
    <scope>NUCLEOTIDE SEQUENCE</scope>
    <source>
        <strain evidence="1">12Hb</strain>
    </source>
</reference>
<protein>
    <submittedName>
        <fullName evidence="1">Uncharacterized protein</fullName>
    </submittedName>
</protein>
<comment type="caution">
    <text evidence="1">The sequence shown here is derived from an EMBL/GenBank/DDBJ whole genome shotgun (WGS) entry which is preliminary data.</text>
</comment>
<accession>A0A6A4J690</accession>